<dbReference type="InterPro" id="IPR000014">
    <property type="entry name" value="PAS"/>
</dbReference>
<dbReference type="InterPro" id="IPR052155">
    <property type="entry name" value="Biofilm_reg_signaling"/>
</dbReference>
<dbReference type="STRING" id="1162668.LFE_2078"/>
<evidence type="ECO:0000259" key="4">
    <source>
        <dbReference type="PROSITE" id="PS50887"/>
    </source>
</evidence>
<dbReference type="Proteomes" id="UP000007382">
    <property type="component" value="Chromosome"/>
</dbReference>
<dbReference type="InterPro" id="IPR043128">
    <property type="entry name" value="Rev_trsase/Diguanyl_cyclase"/>
</dbReference>
<dbReference type="AlphaFoldDB" id="I0IR52"/>
<dbReference type="SUPFAM" id="SSF55785">
    <property type="entry name" value="PYP-like sensor domain (PAS domain)"/>
    <property type="match status" value="4"/>
</dbReference>
<dbReference type="Pfam" id="PF00990">
    <property type="entry name" value="GGDEF"/>
    <property type="match status" value="1"/>
</dbReference>
<dbReference type="InterPro" id="IPR013656">
    <property type="entry name" value="PAS_4"/>
</dbReference>
<dbReference type="InterPro" id="IPR035965">
    <property type="entry name" value="PAS-like_dom_sf"/>
</dbReference>
<evidence type="ECO:0000259" key="2">
    <source>
        <dbReference type="PROSITE" id="PS50112"/>
    </source>
</evidence>
<feature type="transmembrane region" description="Helical" evidence="1">
    <location>
        <begin position="175"/>
        <end position="198"/>
    </location>
</feature>
<dbReference type="PROSITE" id="PS50887">
    <property type="entry name" value="GGDEF"/>
    <property type="match status" value="1"/>
</dbReference>
<keyword evidence="6" id="KW-1185">Reference proteome</keyword>
<reference evidence="5 6" key="1">
    <citation type="journal article" date="2012" name="J. Bacteriol.">
        <title>Complete Genome Sequence of Leptospirillum ferrooxidans Strain C2-3, Isolated from a Fresh Volcanic Ash Deposit on the Island of Miyake, Japan.</title>
        <authorList>
            <person name="Fujimura R."/>
            <person name="Sato Y."/>
            <person name="Nishizawa T."/>
            <person name="Oshima K."/>
            <person name="Kim S.-W."/>
            <person name="Hattori M."/>
            <person name="Kamijo T."/>
            <person name="Ohta H."/>
        </authorList>
    </citation>
    <scope>NUCLEOTIDE SEQUENCE [LARGE SCALE GENOMIC DNA]</scope>
    <source>
        <strain evidence="5 6">C2-3</strain>
    </source>
</reference>
<dbReference type="eggNOG" id="COG2199">
    <property type="taxonomic scope" value="Bacteria"/>
</dbReference>
<dbReference type="InterPro" id="IPR000160">
    <property type="entry name" value="GGDEF_dom"/>
</dbReference>
<evidence type="ECO:0000259" key="3">
    <source>
        <dbReference type="PROSITE" id="PS50113"/>
    </source>
</evidence>
<feature type="domain" description="GGDEF" evidence="4">
    <location>
        <begin position="916"/>
        <end position="1049"/>
    </location>
</feature>
<gene>
    <name evidence="5" type="ordered locus">LFE_2078</name>
</gene>
<evidence type="ECO:0000256" key="1">
    <source>
        <dbReference type="SAM" id="Phobius"/>
    </source>
</evidence>
<dbReference type="PANTHER" id="PTHR44757">
    <property type="entry name" value="DIGUANYLATE CYCLASE DGCP"/>
    <property type="match status" value="1"/>
</dbReference>
<keyword evidence="1" id="KW-0472">Membrane</keyword>
<dbReference type="NCBIfam" id="TIGR00229">
    <property type="entry name" value="sensory_box"/>
    <property type="match status" value="4"/>
</dbReference>
<evidence type="ECO:0000313" key="5">
    <source>
        <dbReference type="EMBL" id="BAM07751.1"/>
    </source>
</evidence>
<keyword evidence="1" id="KW-1133">Transmembrane helix</keyword>
<accession>I0IR52</accession>
<reference evidence="6" key="2">
    <citation type="submission" date="2012-03" db="EMBL/GenBank/DDBJ databases">
        <title>The complete genome sequence of the pioneer microbe on fresh volcanic deposit, Leptospirillum ferrooxidans strain C2-3.</title>
        <authorList>
            <person name="Fujimura R."/>
            <person name="Sato Y."/>
            <person name="Nishizawa T."/>
            <person name="Nanba K."/>
            <person name="Oshima K."/>
            <person name="Hattori M."/>
            <person name="Kamijo T."/>
            <person name="Ohta H."/>
        </authorList>
    </citation>
    <scope>NUCLEOTIDE SEQUENCE [LARGE SCALE GENOMIC DNA]</scope>
    <source>
        <strain evidence="6">C2-3</strain>
    </source>
</reference>
<dbReference type="PROSITE" id="PS50113">
    <property type="entry name" value="PAC"/>
    <property type="match status" value="1"/>
</dbReference>
<dbReference type="Gene3D" id="3.30.70.270">
    <property type="match status" value="1"/>
</dbReference>
<dbReference type="CDD" id="cd00130">
    <property type="entry name" value="PAS"/>
    <property type="match status" value="3"/>
</dbReference>
<sequence length="1050" mass="117535">MSQRPPLSTHPIKTLPEKIFPLLSPLGQKMVLGILFLPVLFFLATGAWLDFSLKPPVLSSLSGVTRVLYDLHSILRSLSYIKSLKESPLLSENISRIAGYREQIQATVKDIRQDTSIFTDKDMERLSLLEKSLIPHSPSAGENLSSPLRLASLMEKDCEQIRSGKMEKLHQIDLWISWTGGGLTIFFFLSLGASFLWIRDYWASHRYLALTEALNHSQNAIAFIDFKTRQFVLANEGFLILSGYSREELARMGDRDILPAGCLDPVGSFLSQDEASGGSVYQCQTECLRKDKTTIPVSVRLEESLWDGRKVLIEMVSDQSLQEALFKKNRETLSHLENMIKNLGEGLIELSSSGEMLSINTSGQTILGVEPEQIVGQKISTDNLFLNQEIQESFESSFQRVLEDEIPLENDFLVLKRNNLPPVEVSTTLTPFFKNQPKGTVTIGARESGEQSSPKGVLLLFRNVSRRKQAEKKVAESEEKYRRMVESSPDGIYILNGLTLTIEDHNSGFAKMMGVGEKDSLIGRSITDFATNSPETIRDNLKKLQMAEGRTPYETIFIRSDGRKVPLSLNGNRLPAKQEESFLITVRDITLRYQSESIQNLFLKIDQMLISGESAQKIASVVTECLLETFPFMVVWITPNPGSPLAPKLQGVSAISRDLEKTLRTLFKNNHPAIPDGGTTDLVEHAHHEESASFNELLRKNGIGTVYSEPVIAPQANLLGSIHVGISSQKDLSAPLKLMVRDVARKLSLATLQQKELSHIKLLEKAFGIADTPMFITDSHGLIEWCNPAYLELTALAFDEVIGKQHPYFGASSPADPGKDPWKTLYRGEPFVVEYEQESGQKKHFLGELRISPIFKDDEEIPSNLVCIELDITQDKKVEEELQDKAYHDPLTKLPNRSLFEAQINNRLKTAHNRKNLLALLFLDLDGFKAINDRFGHEMGDTLLKALAQRLLALLRSDDDLYRIGGDEFVILLNNAGGDHEIAAVSRRILASIHEPFHLHGKLISVGASIGIAIYPENATSEGELLRHADLAMYNAKQTGRNRFVFFRDL</sequence>
<dbReference type="SMART" id="SM00091">
    <property type="entry name" value="PAS"/>
    <property type="match status" value="4"/>
</dbReference>
<dbReference type="NCBIfam" id="TIGR00254">
    <property type="entry name" value="GGDEF"/>
    <property type="match status" value="1"/>
</dbReference>
<dbReference type="PATRIC" id="fig|1162668.3.peg.2463"/>
<protein>
    <submittedName>
        <fullName evidence="5">Putative diguanylate cyclase with PAS/PAC sensor</fullName>
    </submittedName>
</protein>
<dbReference type="CDD" id="cd01949">
    <property type="entry name" value="GGDEF"/>
    <property type="match status" value="1"/>
</dbReference>
<dbReference type="eggNOG" id="COG3829">
    <property type="taxonomic scope" value="Bacteria"/>
</dbReference>
<name>I0IR52_LEPFC</name>
<dbReference type="SUPFAM" id="SSF55073">
    <property type="entry name" value="Nucleotide cyclase"/>
    <property type="match status" value="1"/>
</dbReference>
<feature type="transmembrane region" description="Helical" evidence="1">
    <location>
        <begin position="30"/>
        <end position="49"/>
    </location>
</feature>
<evidence type="ECO:0000313" key="6">
    <source>
        <dbReference type="Proteomes" id="UP000007382"/>
    </source>
</evidence>
<dbReference type="RefSeq" id="WP_014450234.1">
    <property type="nucleotide sequence ID" value="NC_017094.1"/>
</dbReference>
<organism evidence="5 6">
    <name type="scientific">Leptospirillum ferrooxidans (strain C2-3)</name>
    <dbReference type="NCBI Taxonomy" id="1162668"/>
    <lineage>
        <taxon>Bacteria</taxon>
        <taxon>Pseudomonadati</taxon>
        <taxon>Nitrospirota</taxon>
        <taxon>Nitrospiria</taxon>
        <taxon>Nitrospirales</taxon>
        <taxon>Nitrospiraceae</taxon>
        <taxon>Leptospirillum</taxon>
    </lineage>
</organism>
<proteinExistence type="predicted"/>
<feature type="domain" description="PAS" evidence="2">
    <location>
        <begin position="759"/>
        <end position="805"/>
    </location>
</feature>
<dbReference type="PROSITE" id="PS50112">
    <property type="entry name" value="PAS"/>
    <property type="match status" value="2"/>
</dbReference>
<dbReference type="InterPro" id="IPR029787">
    <property type="entry name" value="Nucleotide_cyclase"/>
</dbReference>
<dbReference type="GO" id="GO:0003824">
    <property type="term" value="F:catalytic activity"/>
    <property type="evidence" value="ECO:0007669"/>
    <property type="project" value="UniProtKB-ARBA"/>
</dbReference>
<feature type="domain" description="PAS" evidence="2">
    <location>
        <begin position="332"/>
        <end position="405"/>
    </location>
</feature>
<dbReference type="InterPro" id="IPR000700">
    <property type="entry name" value="PAS-assoc_C"/>
</dbReference>
<dbReference type="OrthoDB" id="9759607at2"/>
<dbReference type="PANTHER" id="PTHR44757:SF2">
    <property type="entry name" value="BIOFILM ARCHITECTURE MAINTENANCE PROTEIN MBAA"/>
    <property type="match status" value="1"/>
</dbReference>
<dbReference type="Gene3D" id="3.30.450.20">
    <property type="entry name" value="PAS domain"/>
    <property type="match status" value="4"/>
</dbReference>
<dbReference type="FunFam" id="3.30.70.270:FF:000001">
    <property type="entry name" value="Diguanylate cyclase domain protein"/>
    <property type="match status" value="1"/>
</dbReference>
<dbReference type="Pfam" id="PF13426">
    <property type="entry name" value="PAS_9"/>
    <property type="match status" value="3"/>
</dbReference>
<dbReference type="HOGENOM" id="CLU_290990_0_0_0"/>
<dbReference type="KEGG" id="lfc:LFE_2078"/>
<dbReference type="Pfam" id="PF08448">
    <property type="entry name" value="PAS_4"/>
    <property type="match status" value="1"/>
</dbReference>
<feature type="domain" description="PAC" evidence="3">
    <location>
        <begin position="826"/>
        <end position="884"/>
    </location>
</feature>
<keyword evidence="1" id="KW-0812">Transmembrane</keyword>
<dbReference type="SMART" id="SM00267">
    <property type="entry name" value="GGDEF"/>
    <property type="match status" value="1"/>
</dbReference>
<dbReference type="EMBL" id="AP012342">
    <property type="protein sequence ID" value="BAM07751.1"/>
    <property type="molecule type" value="Genomic_DNA"/>
</dbReference>